<feature type="compositionally biased region" description="Low complexity" evidence="3">
    <location>
        <begin position="1"/>
        <end position="110"/>
    </location>
</feature>
<feature type="compositionally biased region" description="Basic and acidic residues" evidence="3">
    <location>
        <begin position="469"/>
        <end position="485"/>
    </location>
</feature>
<evidence type="ECO:0000313" key="5">
    <source>
        <dbReference type="EMBL" id="KAF2665903.1"/>
    </source>
</evidence>
<organism evidence="5 6">
    <name type="scientific">Microthyrium microscopicum</name>
    <dbReference type="NCBI Taxonomy" id="703497"/>
    <lineage>
        <taxon>Eukaryota</taxon>
        <taxon>Fungi</taxon>
        <taxon>Dikarya</taxon>
        <taxon>Ascomycota</taxon>
        <taxon>Pezizomycotina</taxon>
        <taxon>Dothideomycetes</taxon>
        <taxon>Dothideomycetes incertae sedis</taxon>
        <taxon>Microthyriales</taxon>
        <taxon>Microthyriaceae</taxon>
        <taxon>Microthyrium</taxon>
    </lineage>
</organism>
<dbReference type="SUPFAM" id="SSF51445">
    <property type="entry name" value="(Trans)glycosidases"/>
    <property type="match status" value="1"/>
</dbReference>
<accession>A0A6A6U3R4</accession>
<dbReference type="EC" id="3.2.1.22" evidence="2"/>
<feature type="region of interest" description="Disordered" evidence="3">
    <location>
        <begin position="1"/>
        <end position="141"/>
    </location>
</feature>
<dbReference type="Proteomes" id="UP000799302">
    <property type="component" value="Unassembled WGS sequence"/>
</dbReference>
<protein>
    <recommendedName>
        <fullName evidence="2">alpha-galactosidase</fullName>
        <ecNumber evidence="2">3.2.1.22</ecNumber>
    </recommendedName>
</protein>
<dbReference type="OrthoDB" id="2108802at2759"/>
<dbReference type="InterPro" id="IPR013785">
    <property type="entry name" value="Aldolase_TIM"/>
</dbReference>
<evidence type="ECO:0000256" key="3">
    <source>
        <dbReference type="SAM" id="MobiDB-lite"/>
    </source>
</evidence>
<feature type="domain" description="Glycoside-hydrolase family GH114 TIM-barrel" evidence="4">
    <location>
        <begin position="150"/>
        <end position="390"/>
    </location>
</feature>
<comment type="catalytic activity">
    <reaction evidence="1">
        <text>Hydrolysis of terminal, non-reducing alpha-D-galactose residues in alpha-D-galactosides, including galactose oligosaccharides, galactomannans and galactolipids.</text>
        <dbReference type="EC" id="3.2.1.22"/>
    </reaction>
</comment>
<dbReference type="Gene3D" id="3.20.20.70">
    <property type="entry name" value="Aldolase class I"/>
    <property type="match status" value="1"/>
</dbReference>
<sequence>MASSNTTLISQSSTISTVTTKSTSTGSTLSTTSSTSKPTLHLTGSGSGFSTSSSTLHLAPAPTSTKTYSSSSSSSSSHASSNLPSTSKSHTSSASSSSTTFTPTTSTTKSQPNLPKVPQQSGSSWTTARPSATPTPFSGVSGWDKARTNSFQIILSGVPDLKANAKSVTPDVDVYDVDLFMIDKNTIQTLKSLNKTVICYFSGGTYEPGRPDSFLFPSIDLGNRLLEWPSEKWIRLGSANIRRLIADRIKLAHDKGCDAIDPDNIDGYQARGAGGLNLRRSDAVSFMRFISESAAKYNMATGLKNGMDLISSLGPYVHFAVNEQCADKRECEQYRTFKKPVFHIEYPRLAGNRLLSSGLSLTQRAPYCGSETDRQLAGFFHTAIKNKALDGAVQYCDGKFWKTPTKETQGGRSRSGYVVSAGEPEDDVGEGQENFKAWQHDPKNIAAQAELAKQDGYPYPPGKGSQELIPDKDLMKDYERAADEE</sequence>
<evidence type="ECO:0000256" key="1">
    <source>
        <dbReference type="ARBA" id="ARBA00001255"/>
    </source>
</evidence>
<feature type="region of interest" description="Disordered" evidence="3">
    <location>
        <begin position="454"/>
        <end position="485"/>
    </location>
</feature>
<proteinExistence type="predicted"/>
<feature type="compositionally biased region" description="Polar residues" evidence="3">
    <location>
        <begin position="118"/>
        <end position="138"/>
    </location>
</feature>
<feature type="region of interest" description="Disordered" evidence="3">
    <location>
        <begin position="406"/>
        <end position="433"/>
    </location>
</feature>
<dbReference type="InterPro" id="IPR017853">
    <property type="entry name" value="GH"/>
</dbReference>
<name>A0A6A6U3R4_9PEZI</name>
<dbReference type="AlphaFoldDB" id="A0A6A6U3R4"/>
<dbReference type="Pfam" id="PF03537">
    <property type="entry name" value="Glyco_hydro_114"/>
    <property type="match status" value="1"/>
</dbReference>
<evidence type="ECO:0000259" key="4">
    <source>
        <dbReference type="Pfam" id="PF03537"/>
    </source>
</evidence>
<keyword evidence="6" id="KW-1185">Reference proteome</keyword>
<dbReference type="PANTHER" id="PTHR35273:SF2">
    <property type="entry name" value="ALPHA-GALACTOSIDASE"/>
    <property type="match status" value="1"/>
</dbReference>
<evidence type="ECO:0000256" key="2">
    <source>
        <dbReference type="ARBA" id="ARBA00012755"/>
    </source>
</evidence>
<evidence type="ECO:0000313" key="6">
    <source>
        <dbReference type="Proteomes" id="UP000799302"/>
    </source>
</evidence>
<dbReference type="EMBL" id="MU004239">
    <property type="protein sequence ID" value="KAF2665903.1"/>
    <property type="molecule type" value="Genomic_DNA"/>
</dbReference>
<dbReference type="InterPro" id="IPR004352">
    <property type="entry name" value="GH114_TIM-barrel"/>
</dbReference>
<dbReference type="GO" id="GO:0004557">
    <property type="term" value="F:alpha-galactosidase activity"/>
    <property type="evidence" value="ECO:0007669"/>
    <property type="project" value="UniProtKB-EC"/>
</dbReference>
<reference evidence="5" key="1">
    <citation type="journal article" date="2020" name="Stud. Mycol.">
        <title>101 Dothideomycetes genomes: a test case for predicting lifestyles and emergence of pathogens.</title>
        <authorList>
            <person name="Haridas S."/>
            <person name="Albert R."/>
            <person name="Binder M."/>
            <person name="Bloem J."/>
            <person name="Labutti K."/>
            <person name="Salamov A."/>
            <person name="Andreopoulos B."/>
            <person name="Baker S."/>
            <person name="Barry K."/>
            <person name="Bills G."/>
            <person name="Bluhm B."/>
            <person name="Cannon C."/>
            <person name="Castanera R."/>
            <person name="Culley D."/>
            <person name="Daum C."/>
            <person name="Ezra D."/>
            <person name="Gonzalez J."/>
            <person name="Henrissat B."/>
            <person name="Kuo A."/>
            <person name="Liang C."/>
            <person name="Lipzen A."/>
            <person name="Lutzoni F."/>
            <person name="Magnuson J."/>
            <person name="Mondo S."/>
            <person name="Nolan M."/>
            <person name="Ohm R."/>
            <person name="Pangilinan J."/>
            <person name="Park H.-J."/>
            <person name="Ramirez L."/>
            <person name="Alfaro M."/>
            <person name="Sun H."/>
            <person name="Tritt A."/>
            <person name="Yoshinaga Y."/>
            <person name="Zwiers L.-H."/>
            <person name="Turgeon B."/>
            <person name="Goodwin S."/>
            <person name="Spatafora J."/>
            <person name="Crous P."/>
            <person name="Grigoriev I."/>
        </authorList>
    </citation>
    <scope>NUCLEOTIDE SEQUENCE</scope>
    <source>
        <strain evidence="5">CBS 115976</strain>
    </source>
</reference>
<gene>
    <name evidence="5" type="ORF">BT63DRAFT_376659</name>
</gene>
<dbReference type="PANTHER" id="PTHR35273">
    <property type="entry name" value="ALPHA-1,4 POLYGALACTOSAMINIDASE, PUTATIVE (AFU_ORTHOLOGUE AFUA_3G07890)-RELATED"/>
    <property type="match status" value="1"/>
</dbReference>